<dbReference type="Gene3D" id="3.90.180.10">
    <property type="entry name" value="Medium-chain alcohol dehydrogenases, catalytic domain"/>
    <property type="match status" value="1"/>
</dbReference>
<comment type="caution">
    <text evidence="2">The sequence shown here is derived from an EMBL/GenBank/DDBJ whole genome shotgun (WGS) entry which is preliminary data.</text>
</comment>
<reference evidence="2" key="1">
    <citation type="journal article" date="2023" name="Mol. Phylogenet. Evol.">
        <title>Genome-scale phylogeny and comparative genomics of the fungal order Sordariales.</title>
        <authorList>
            <person name="Hensen N."/>
            <person name="Bonometti L."/>
            <person name="Westerberg I."/>
            <person name="Brannstrom I.O."/>
            <person name="Guillou S."/>
            <person name="Cros-Aarteil S."/>
            <person name="Calhoun S."/>
            <person name="Haridas S."/>
            <person name="Kuo A."/>
            <person name="Mondo S."/>
            <person name="Pangilinan J."/>
            <person name="Riley R."/>
            <person name="LaButti K."/>
            <person name="Andreopoulos B."/>
            <person name="Lipzen A."/>
            <person name="Chen C."/>
            <person name="Yan M."/>
            <person name="Daum C."/>
            <person name="Ng V."/>
            <person name="Clum A."/>
            <person name="Steindorff A."/>
            <person name="Ohm R.A."/>
            <person name="Martin F."/>
            <person name="Silar P."/>
            <person name="Natvig D.O."/>
            <person name="Lalanne C."/>
            <person name="Gautier V."/>
            <person name="Ament-Velasquez S.L."/>
            <person name="Kruys A."/>
            <person name="Hutchinson M.I."/>
            <person name="Powell A.J."/>
            <person name="Barry K."/>
            <person name="Miller A.N."/>
            <person name="Grigoriev I.V."/>
            <person name="Debuchy R."/>
            <person name="Gladieux P."/>
            <person name="Hiltunen Thoren M."/>
            <person name="Johannesson H."/>
        </authorList>
    </citation>
    <scope>NUCLEOTIDE SEQUENCE</scope>
    <source>
        <strain evidence="2">PSN293</strain>
    </source>
</reference>
<feature type="compositionally biased region" description="Polar residues" evidence="1">
    <location>
        <begin position="1"/>
        <end position="16"/>
    </location>
</feature>
<evidence type="ECO:0000256" key="1">
    <source>
        <dbReference type="SAM" id="MobiDB-lite"/>
    </source>
</evidence>
<keyword evidence="3" id="KW-1185">Reference proteome</keyword>
<gene>
    <name evidence="2" type="ORF">QBC37DRAFT_422517</name>
</gene>
<name>A0AAN7B5P1_9PEZI</name>
<reference evidence="2" key="2">
    <citation type="submission" date="2023-05" db="EMBL/GenBank/DDBJ databases">
        <authorList>
            <consortium name="Lawrence Berkeley National Laboratory"/>
            <person name="Steindorff A."/>
            <person name="Hensen N."/>
            <person name="Bonometti L."/>
            <person name="Westerberg I."/>
            <person name="Brannstrom I.O."/>
            <person name="Guillou S."/>
            <person name="Cros-Aarteil S."/>
            <person name="Calhoun S."/>
            <person name="Haridas S."/>
            <person name="Kuo A."/>
            <person name="Mondo S."/>
            <person name="Pangilinan J."/>
            <person name="Riley R."/>
            <person name="Labutti K."/>
            <person name="Andreopoulos B."/>
            <person name="Lipzen A."/>
            <person name="Chen C."/>
            <person name="Yanf M."/>
            <person name="Daum C."/>
            <person name="Ng V."/>
            <person name="Clum A."/>
            <person name="Ohm R."/>
            <person name="Martin F."/>
            <person name="Silar P."/>
            <person name="Natvig D."/>
            <person name="Lalanne C."/>
            <person name="Gautier V."/>
            <person name="Ament-Velasquez S.L."/>
            <person name="Kruys A."/>
            <person name="Hutchinson M.I."/>
            <person name="Powell A.J."/>
            <person name="Barry K."/>
            <person name="Miller A.N."/>
            <person name="Grigoriev I.V."/>
            <person name="Debuchy R."/>
            <person name="Gladieux P."/>
            <person name="Thoren M.H."/>
            <person name="Johannesson H."/>
        </authorList>
    </citation>
    <scope>NUCLEOTIDE SEQUENCE</scope>
    <source>
        <strain evidence="2">PSN293</strain>
    </source>
</reference>
<evidence type="ECO:0000313" key="2">
    <source>
        <dbReference type="EMBL" id="KAK4213741.1"/>
    </source>
</evidence>
<dbReference type="PANTHER" id="PTHR43677:SF11">
    <property type="entry name" value="ZINC-CONTAINING ALCOHOL DEHYDROGENASE"/>
    <property type="match status" value="1"/>
</dbReference>
<dbReference type="PANTHER" id="PTHR43677">
    <property type="entry name" value="SHORT-CHAIN DEHYDROGENASE/REDUCTASE"/>
    <property type="match status" value="1"/>
</dbReference>
<protein>
    <submittedName>
        <fullName evidence="2">Alcohol dehydrogenase superfamily zinc-containing protein</fullName>
    </submittedName>
</protein>
<dbReference type="SUPFAM" id="SSF51735">
    <property type="entry name" value="NAD(P)-binding Rossmann-fold domains"/>
    <property type="match status" value="1"/>
</dbReference>
<dbReference type="InterPro" id="IPR011032">
    <property type="entry name" value="GroES-like_sf"/>
</dbReference>
<dbReference type="EMBL" id="MU858104">
    <property type="protein sequence ID" value="KAK4213741.1"/>
    <property type="molecule type" value="Genomic_DNA"/>
</dbReference>
<dbReference type="GO" id="GO:0016491">
    <property type="term" value="F:oxidoreductase activity"/>
    <property type="evidence" value="ECO:0007669"/>
    <property type="project" value="TreeGrafter"/>
</dbReference>
<accession>A0AAN7B5P1</accession>
<dbReference type="SUPFAM" id="SSF50129">
    <property type="entry name" value="GroES-like"/>
    <property type="match status" value="1"/>
</dbReference>
<dbReference type="AlphaFoldDB" id="A0AAN7B5P1"/>
<dbReference type="InterPro" id="IPR036291">
    <property type="entry name" value="NAD(P)-bd_dom_sf"/>
</dbReference>
<dbReference type="InterPro" id="IPR051397">
    <property type="entry name" value="Zn-ADH-like_protein"/>
</dbReference>
<proteinExistence type="predicted"/>
<dbReference type="Proteomes" id="UP001301769">
    <property type="component" value="Unassembled WGS sequence"/>
</dbReference>
<dbReference type="Gene3D" id="3.40.50.720">
    <property type="entry name" value="NAD(P)-binding Rossmann-like Domain"/>
    <property type="match status" value="1"/>
</dbReference>
<organism evidence="2 3">
    <name type="scientific">Rhypophila decipiens</name>
    <dbReference type="NCBI Taxonomy" id="261697"/>
    <lineage>
        <taxon>Eukaryota</taxon>
        <taxon>Fungi</taxon>
        <taxon>Dikarya</taxon>
        <taxon>Ascomycota</taxon>
        <taxon>Pezizomycotina</taxon>
        <taxon>Sordariomycetes</taxon>
        <taxon>Sordariomycetidae</taxon>
        <taxon>Sordariales</taxon>
        <taxon>Naviculisporaceae</taxon>
        <taxon>Rhypophila</taxon>
    </lineage>
</organism>
<evidence type="ECO:0000313" key="3">
    <source>
        <dbReference type="Proteomes" id="UP001301769"/>
    </source>
</evidence>
<sequence length="333" mass="34995">MSEETITQATISSWGTVPTAKQVPRPPIPDASSPLVQIRLLASGLHTLVRLRGTGTHYSASTLPHIPGTDGVGLTVPDNQLVYFSAMMLPAGGSFVEYLNVPRAAVTPVPQGGNPVQVAGLVNPAAASWMALATRVDLSSFKSEEKKGFSVLILGVTALSGTVAISVSRLFGATKIIGVGRSASKLESLRQDLDETIQLSMSRSGEDNTEWTTAAKEADVVLDFLYGPSTLSLFRALGTEKSVQYVQIGSSATPSGSMEFPADVLRSKDLTMSGSGPGAWSLKRFAEEAPKMVAAIAQGGIKEFPGFREEKLTNVEAVWAGSGSGAERVVFVP</sequence>
<feature type="region of interest" description="Disordered" evidence="1">
    <location>
        <begin position="1"/>
        <end position="28"/>
    </location>
</feature>